<dbReference type="AlphaFoldDB" id="A0A8G1A3D4"/>
<dbReference type="KEGG" id="mfk:E2N92_11420"/>
<accession>A0A8G1A3D4</accession>
<keyword evidence="5" id="KW-1185">Reference proteome</keyword>
<reference evidence="4" key="1">
    <citation type="journal article" date="2005" name="Int. J. Syst. Evol. Microbiol.">
        <title>Methanofollis formosanus sp. nov., isolated from a fish pond.</title>
        <authorList>
            <person name="Wu S.Y."/>
            <person name="Chen S.C."/>
            <person name="Lai M.C."/>
        </authorList>
    </citation>
    <scope>NUCLEOTIDE SEQUENCE</scope>
    <source>
        <strain evidence="4">ML15</strain>
    </source>
</reference>
<evidence type="ECO:0000313" key="4">
    <source>
        <dbReference type="EMBL" id="QYZ79988.1"/>
    </source>
</evidence>
<name>A0A8G1A3D4_9EURY</name>
<dbReference type="InterPro" id="IPR013783">
    <property type="entry name" value="Ig-like_fold"/>
</dbReference>
<organism evidence="4 5">
    <name type="scientific">Methanofollis formosanus</name>
    <dbReference type="NCBI Taxonomy" id="299308"/>
    <lineage>
        <taxon>Archaea</taxon>
        <taxon>Methanobacteriati</taxon>
        <taxon>Methanobacteriota</taxon>
        <taxon>Stenosarchaea group</taxon>
        <taxon>Methanomicrobia</taxon>
        <taxon>Methanomicrobiales</taxon>
        <taxon>Methanomicrobiaceae</taxon>
        <taxon>Methanofollis</taxon>
    </lineage>
</organism>
<feature type="domain" description="CARDB" evidence="2">
    <location>
        <begin position="430"/>
        <end position="531"/>
    </location>
</feature>
<dbReference type="Pfam" id="PF11824">
    <property type="entry name" value="DUF3344"/>
    <property type="match status" value="2"/>
</dbReference>
<dbReference type="Gene3D" id="2.60.40.10">
    <property type="entry name" value="Immunoglobulins"/>
    <property type="match status" value="2"/>
</dbReference>
<evidence type="ECO:0000313" key="5">
    <source>
        <dbReference type="Proteomes" id="UP000826709"/>
    </source>
</evidence>
<dbReference type="InterPro" id="IPR011635">
    <property type="entry name" value="CARDB"/>
</dbReference>
<feature type="compositionally biased region" description="Low complexity" evidence="1">
    <location>
        <begin position="863"/>
        <end position="896"/>
    </location>
</feature>
<proteinExistence type="predicted"/>
<evidence type="ECO:0000256" key="1">
    <source>
        <dbReference type="SAM" id="MobiDB-lite"/>
    </source>
</evidence>
<dbReference type="Pfam" id="PF07705">
    <property type="entry name" value="CARDB"/>
    <property type="match status" value="2"/>
</dbReference>
<dbReference type="InterPro" id="IPR021779">
    <property type="entry name" value="DUF3344"/>
</dbReference>
<feature type="region of interest" description="Disordered" evidence="1">
    <location>
        <begin position="815"/>
        <end position="896"/>
    </location>
</feature>
<feature type="compositionally biased region" description="Acidic residues" evidence="1">
    <location>
        <begin position="852"/>
        <end position="862"/>
    </location>
</feature>
<feature type="domain" description="DUF3344" evidence="3">
    <location>
        <begin position="541"/>
        <end position="809"/>
    </location>
</feature>
<dbReference type="Proteomes" id="UP000826709">
    <property type="component" value="Chromosome"/>
</dbReference>
<evidence type="ECO:0000259" key="2">
    <source>
        <dbReference type="Pfam" id="PF07705"/>
    </source>
</evidence>
<feature type="domain" description="DUF3344" evidence="3">
    <location>
        <begin position="163"/>
        <end position="426"/>
    </location>
</feature>
<protein>
    <submittedName>
        <fullName evidence="4">DUF3344 domain-containing protein</fullName>
    </submittedName>
</protein>
<gene>
    <name evidence="4" type="ORF">E2N92_11420</name>
</gene>
<evidence type="ECO:0000259" key="3">
    <source>
        <dbReference type="Pfam" id="PF11824"/>
    </source>
</evidence>
<feature type="domain" description="CARDB" evidence="2">
    <location>
        <begin position="44"/>
        <end position="148"/>
    </location>
</feature>
<sequence length="915" mass="97610">MNRDGRCMRIPLLFLSVWLCLALVLVPAASAEEEMEVTTEESLQPDLEVSFVAPNMGKGNEFFAHGPNTVTATILNNGTAAAPAFTVRFEINGAEETVNVQGLGAGNETRLTVTDPVLRNYDDEVTVTVTADPEGAIDPAAQDDNLFTIMKKVVHNGYRGKRYTDGDDLDTMTKKTFNGGLAYSFGDSAYKSGKGGWTEYTANWTVADLALPENATVDSAYLGVAYTWDVERVVPDAVSLAFNGADAGAPVHFSDQKMYGSYDHPAGMVVYDVKDHFDRTGNAAVLTRPAESQASFNGMVLIVVYDDPGAGMKQVVINAGYDIISGKEKYSSTPEQATAYAPFVFTSPEGATVGAVRLITLAPGAASEGTLLFGDGTWTDVWDYAGSSYIGLDDRFVTGHLNESPVAQFRSGENDYFDAAAAILVLDYGTPDLEVAAVKPNAGQIFANEPNTITATVKNNGTADLGTFVVRFDINGEVQDVTVPFLAAGETLDLSVTDETIRALDNEVTVKVSVDATGEVDETDETDNMLTIEKTVVYNGYKGKRYTDGDDLTTMGEVTVTGDLLYSTGDSVYKKGKGGGTEYTANWTAADLPLPEGTSVDSAFLGVAYTWDVERVIPENVSLTFNGEKVESTAYFSDQKMHGSYDHPAGIVIYDVSDHFNRTGNAAVLTKVYESQTCFNGMVLIVVYADSSAGEKQILFNAGYDILSAREKYATTPEEATAYAPFDVALPTGSRLDAARLITVVPGAEAEGTLLFGDGTWTDAWNYAGSSHIGIAEHDVTEYLDRNPVALFRSEEDDYFDAAAAILVISRDRSASYSDGSDDDDWGTPSAAPVNKKGDEKIIETEAGSGDAGDDDGTEPGETEPAPTTTQTVGTTPATPTTTPASTTAPTTQATPLPALLPVAALGFLIFVKRR</sequence>
<reference evidence="4" key="2">
    <citation type="submission" date="2019-03" db="EMBL/GenBank/DDBJ databases">
        <authorList>
            <person name="Chen S.-C."/>
            <person name="Wu S.-Y."/>
            <person name="Lai M.-C."/>
        </authorList>
    </citation>
    <scope>NUCLEOTIDE SEQUENCE</scope>
    <source>
        <strain evidence="4">ML15</strain>
    </source>
</reference>
<dbReference type="EMBL" id="CP037968">
    <property type="protein sequence ID" value="QYZ79988.1"/>
    <property type="molecule type" value="Genomic_DNA"/>
</dbReference>